<evidence type="ECO:0000256" key="1">
    <source>
        <dbReference type="ARBA" id="ARBA00023015"/>
    </source>
</evidence>
<keyword evidence="6" id="KW-1185">Reference proteome</keyword>
<dbReference type="InterPro" id="IPR010982">
    <property type="entry name" value="Lambda_DNA-bd_dom_sf"/>
</dbReference>
<dbReference type="PANTHER" id="PTHR30146">
    <property type="entry name" value="LACI-RELATED TRANSCRIPTIONAL REPRESSOR"/>
    <property type="match status" value="1"/>
</dbReference>
<dbReference type="PROSITE" id="PS00356">
    <property type="entry name" value="HTH_LACI_1"/>
    <property type="match status" value="1"/>
</dbReference>
<dbReference type="CDD" id="cd01392">
    <property type="entry name" value="HTH_LacI"/>
    <property type="match status" value="1"/>
</dbReference>
<evidence type="ECO:0000259" key="4">
    <source>
        <dbReference type="PROSITE" id="PS50932"/>
    </source>
</evidence>
<evidence type="ECO:0000313" key="5">
    <source>
        <dbReference type="EMBL" id="RXZ51309.1"/>
    </source>
</evidence>
<keyword evidence="3" id="KW-0804">Transcription</keyword>
<dbReference type="OrthoDB" id="37081at2"/>
<keyword evidence="2" id="KW-0238">DNA-binding</keyword>
<dbReference type="EMBL" id="SDPO01000001">
    <property type="protein sequence ID" value="RXZ51309.1"/>
    <property type="molecule type" value="Genomic_DNA"/>
</dbReference>
<dbReference type="GO" id="GO:0000976">
    <property type="term" value="F:transcription cis-regulatory region binding"/>
    <property type="evidence" value="ECO:0007669"/>
    <property type="project" value="TreeGrafter"/>
</dbReference>
<dbReference type="Pfam" id="PF13377">
    <property type="entry name" value="Peripla_BP_3"/>
    <property type="match status" value="1"/>
</dbReference>
<evidence type="ECO:0000256" key="3">
    <source>
        <dbReference type="ARBA" id="ARBA00023163"/>
    </source>
</evidence>
<dbReference type="Gene3D" id="1.10.260.40">
    <property type="entry name" value="lambda repressor-like DNA-binding domains"/>
    <property type="match status" value="1"/>
</dbReference>
<dbReference type="InterPro" id="IPR000843">
    <property type="entry name" value="HTH_LacI"/>
</dbReference>
<gene>
    <name evidence="5" type="ORF">ESP57_02070</name>
</gene>
<dbReference type="AlphaFoldDB" id="A0A4Q2JWW4"/>
<protein>
    <submittedName>
        <fullName evidence="5">LacI family transcriptional regulator</fullName>
    </submittedName>
</protein>
<organism evidence="5 6">
    <name type="scientific">Agromyces fucosus</name>
    <dbReference type="NCBI Taxonomy" id="41985"/>
    <lineage>
        <taxon>Bacteria</taxon>
        <taxon>Bacillati</taxon>
        <taxon>Actinomycetota</taxon>
        <taxon>Actinomycetes</taxon>
        <taxon>Micrococcales</taxon>
        <taxon>Microbacteriaceae</taxon>
        <taxon>Agromyces</taxon>
    </lineage>
</organism>
<evidence type="ECO:0000313" key="6">
    <source>
        <dbReference type="Proteomes" id="UP000292935"/>
    </source>
</evidence>
<accession>A0A4Q2JWW4</accession>
<dbReference type="GO" id="GO:0003700">
    <property type="term" value="F:DNA-binding transcription factor activity"/>
    <property type="evidence" value="ECO:0007669"/>
    <property type="project" value="TreeGrafter"/>
</dbReference>
<feature type="domain" description="HTH lacI-type" evidence="4">
    <location>
        <begin position="17"/>
        <end position="71"/>
    </location>
</feature>
<comment type="caution">
    <text evidence="5">The sequence shown here is derived from an EMBL/GenBank/DDBJ whole genome shotgun (WGS) entry which is preliminary data.</text>
</comment>
<keyword evidence="1" id="KW-0805">Transcription regulation</keyword>
<dbReference type="Proteomes" id="UP000292935">
    <property type="component" value="Unassembled WGS sequence"/>
</dbReference>
<dbReference type="PROSITE" id="PS50932">
    <property type="entry name" value="HTH_LACI_2"/>
    <property type="match status" value="1"/>
</dbReference>
<evidence type="ECO:0000256" key="2">
    <source>
        <dbReference type="ARBA" id="ARBA00023125"/>
    </source>
</evidence>
<dbReference type="SMART" id="SM00354">
    <property type="entry name" value="HTH_LACI"/>
    <property type="match status" value="1"/>
</dbReference>
<dbReference type="SUPFAM" id="SSF47413">
    <property type="entry name" value="lambda repressor-like DNA-binding domains"/>
    <property type="match status" value="1"/>
</dbReference>
<proteinExistence type="predicted"/>
<dbReference type="SUPFAM" id="SSF53822">
    <property type="entry name" value="Periplasmic binding protein-like I"/>
    <property type="match status" value="1"/>
</dbReference>
<dbReference type="InterPro" id="IPR028082">
    <property type="entry name" value="Peripla_BP_I"/>
</dbReference>
<dbReference type="Pfam" id="PF00356">
    <property type="entry name" value="LacI"/>
    <property type="match status" value="1"/>
</dbReference>
<name>A0A4Q2JWW4_9MICO</name>
<dbReference type="PANTHER" id="PTHR30146:SF109">
    <property type="entry name" value="HTH-TYPE TRANSCRIPTIONAL REGULATOR GALS"/>
    <property type="match status" value="1"/>
</dbReference>
<sequence>MSSGDQRAPGASSTGTAGIADVASLAGVSQSTVSNVLNHRERVAAETIDRVERAISMLGYVPNGAARSLAAGRSRSIGLVLSDLGNSLFVDIARGAERAAEEHGLSLLVANADGRLEREDRYVDLFTESRVLGTLLTLNDETHYRALSTRRARGTVLTLLNFHADAAAFCSAYFDNEAGGRLATQHLLDTGRSRLVFVGGPSALQPVADRREGFRRTLAASGIRPVDELSPDGINRADGWKVGHALAARVVTGEIDGVVAASDLLAAGIVQAFTESSGIGVPDIVGVIGYDNNQAAWDSPIQISTISQPGAELGYAGVGLLLDDLDSGEHEHRAVRLEPSLVIRQSTGR</sequence>
<dbReference type="InterPro" id="IPR046335">
    <property type="entry name" value="LacI/GalR-like_sensor"/>
</dbReference>
<reference evidence="5 6" key="1">
    <citation type="submission" date="2019-01" db="EMBL/GenBank/DDBJ databases">
        <authorList>
            <person name="Li J."/>
        </authorList>
    </citation>
    <scope>NUCLEOTIDE SEQUENCE [LARGE SCALE GENOMIC DNA]</scope>
    <source>
        <strain evidence="5 6">CCUG 35506</strain>
    </source>
</reference>
<dbReference type="Gene3D" id="3.40.50.2300">
    <property type="match status" value="2"/>
</dbReference>